<feature type="domain" description="U3 small nucleolar RNA-associated protein 20 C-terminal" evidence="5">
    <location>
        <begin position="2377"/>
        <end position="2676"/>
    </location>
</feature>
<dbReference type="RefSeq" id="XP_017786283.1">
    <property type="nucleotide sequence ID" value="XM_017930794.1"/>
</dbReference>
<gene>
    <name evidence="7" type="primary">LOC108569290</name>
</gene>
<evidence type="ECO:0000259" key="4">
    <source>
        <dbReference type="Pfam" id="PF20416"/>
    </source>
</evidence>
<protein>
    <submittedName>
        <fullName evidence="7">Small subunit processome component 20 homolog</fullName>
    </submittedName>
</protein>
<feature type="compositionally biased region" description="Acidic residues" evidence="2">
    <location>
        <begin position="1673"/>
        <end position="1691"/>
    </location>
</feature>
<evidence type="ECO:0000313" key="7">
    <source>
        <dbReference type="RefSeq" id="XP_017786283.1"/>
    </source>
</evidence>
<dbReference type="GeneID" id="108569290"/>
<evidence type="ECO:0000259" key="5">
    <source>
        <dbReference type="Pfam" id="PF23099"/>
    </source>
</evidence>
<sequence>MKNKPLRHKADNVFKFQRFAERISQIDVDVVHKVPHRYEDQEEEEISSNFHKAIEKWDLLNLTESYELFKKEAKPRNIVTLPQLLHNKDHVVKTLIKHLKFNNILCQQPLLEIVSAVAQDLHNDFYEYYIDILDTLVGLLKTKESDLIEWTFQCLAKVFKILWRTLVKDIGRVLTTLLPLLSSNYPDYITDFAAESFAFVARKVKDRNTFLKLILKSIKHEKQVIIGCGKLLFQVLQGIEGQFHSCADTFFPFLLQSLGNEKLPQDELFEILEQIIINISENIKLAKIELVWKSFNEILQKLFSEWNAKAEESTSKLIDQIFTLIGQLIELKHGKLLPTPSLLIPQIKTVIGLSKLPQEILVKSINISVLLLLSPNIKLSQEEGSGLIRKILLINNADCLLHFVANTLDYSTFEAQILPVFLKYCVQSDFENKAVRLLSKIILSKSALCEDGINFGNWNKYEIDFKGSNSKIEGIIKLHIVKVDLDKIEDYVCALISIPHLCFSDLSDFREILKKNFAKGCGEIEGEKDEALLKKKLFLLHQNFECLTHICAPKELLNFENDIKKCVLPLCTDVRYVTALKILDLFYTVLASNEKIVNSSILKVLDEKLRVNFNSPYHMIRLLTCHVYTLFEQCLSNEINRDDLNIFNLCYNVESITAQVDTYRDQLYSLEKLSFEKQESSSSLDYKFVAVRYMSGVLYMNFKLLWEPTVKLIQSHAHRMDKNEFWPVYVEILKQANGFVQNPPSSFIECLNVEFDLINDLYRNNYEIKDKPDFNNHRRYLWKALAQFPEYAESKSKDISQLLLDFIKDEYLRSNSDIASSCNIKKHDSDLVNETIDDEMEEQEDNKMEDDEERGKKELEEIKKKLNRAGLITGLRNATQTLQQYLEVFSKVRNPRSLYKETELYHLYLDLLSHKDSKIQRAALDCLLTYKFKYLLPYKQNLYNLIDDKDFKNELTMFTLGKENSTVQEEYRADLLPIVMKIVHAKMITKFGLRSGGKSGGFVRRNLILRFLAGCKNTEMMSFMKMSFKLYNNFIKDDISAMVGEIMEQVDLENFLPPKRILSGVNLLGVVMKQFGNHMDEDLLRYILKILFVVGAHIKGAYKNRPEIYIGYLPTLRTIRTSCLSLVQQFFEHFEDFAWTAQEVNVLYDLFVWPYLDKMKFESLKSPTTLLKLLCYWGKVPRYFSLLVKYHTDDRLMNPMQCMMELILKKDTHMSVINSMLETVEKMLRYEKSEDEDMVLAIPVDNLLPITKVSEQVQIKGKLNYGTSILVPHVLSILEVIRRKLKVHSINHAELFILSRISELSWDSKTNEIILNLLLPVVLKKCVSNKDEDVIMRYLVSINNMLKIVETPEVYLPKVSPLFGCSNFVTSRKLLCQILETMSKGNKDIQDIYEIANGLNAFDTKWVDQPNFQKRFEAFKRVNEIVSSQKPLSKEIGILVIYNCYYMLNNESDLSLRENSSHCLKTLTPYLVNQVPHVDQKYVIEETILAMIKDGMKSKKMNLRNECISLLGNLARECAHTNVILQDLNKLTDKHDLEVDFFENLVHLQVHRHGKALTKFMKVFKNESSLPKLRTLTQYILPLAAHYLCNETFSTKHQLIDTSAETIGVVCRLLPQQIYLGVLKYYLNKLRTSFTYQKQLVKVVVQILDAFHYDLSQGQVEPPKVIPRVEYEEGKDEDEEEQQEPELGDIEDELEKEEFTETECKPFDKITVLSKATATKLTGTIQEILLPQLHRSLATLSHRDKAHKLNKKMNLVEKEEEDLLRVPISLAVVKLLQRLPKKILDTNLPGVLMKLCTFLKSKLESVRRTARETLQNIMKALGPKYLNVLLEVIIPLLTKGFQVHVLVFTIHAVLNTLKDQYQPTDVDKIMLMVIEICKADLFGILSEEKSVVRLIEKTSEAKSMKSYAIFQILAQYITDKCIMDLLLPLKQILSGARSFKHAKTVEECLRNVTLGLIDNQFITVSSLIMFAYGVSSESIPNFMNKDAKPVQAAPEKLLTVQTDSYLIPKEPVGRTMALQAKNSANAHEHIIIEFGLHIVYFILKREKLHDEELKPLLDPFVKIFSECLNSKHVKINTVTMQCLQWVVKMDMPSMRENMKDIVESLFAILHKYATPGLQKGDNFDLVVAAFKVMTVFIRDVKYVTLDKDQLKVLLLYVEQDLHDNDKQAIAFTLLKAIISRKLVAKEVYDIMQKVAELSIISELTHIRHQSRTVFLQYLMDYPLKNKFYKLIDFYLAQLKYEVQVGRESALEMVQSFIRNLPLKILKELSPTLFVQLGMRLVNEDVPSCRKTAAECIRSVLSKITKTERDPLFNMTLSWLKDKKVLHKRLAAQLCGLLIIVEKASFEDRLPNLIPLVILQFGPINEGPGKCVLLSKDEEIIETDDKQDKNKDHHLYQVLQMILKLCTNCPNFLKDSRTIENLAVHAQSLLAYDHEWVRLGAAQFLGFIFSTIDIEKLSKLLMNNEKLEGAGFLYSDPHGAIKSLTLDFCAQLQPNAIKCNLAEQVIKNLLFIAKVIKDIPISTTKVVKENNEMTINLLWLVKLLRKSINLEIRSGSIVLRHEIFKWIGGIVTVMDFEVYKPIMFHLMAPLVRELTTSSNNTVVLRRLAKDVAKIIKNRVGIDVYTEYFSQINQKLEIKKSTKKRQATQLAVTDPEAFAQKKIKLNEKKKDAKKRKIRKMKDGTYVKQKEVDLEQDMEE</sequence>
<dbReference type="PANTHER" id="PTHR17695:SF11">
    <property type="entry name" value="SMALL SUBUNIT PROCESSOME COMPONENT 20 HOMOLOG"/>
    <property type="match status" value="1"/>
</dbReference>
<feature type="domain" description="U3 small nucleolar RNA-associated protein 20" evidence="4">
    <location>
        <begin position="1758"/>
        <end position="1974"/>
    </location>
</feature>
<dbReference type="Pfam" id="PF23099">
    <property type="entry name" value="UTP20_C"/>
    <property type="match status" value="1"/>
</dbReference>
<evidence type="ECO:0000313" key="6">
    <source>
        <dbReference type="Proteomes" id="UP000695000"/>
    </source>
</evidence>
<dbReference type="InterPro" id="IPR057525">
    <property type="entry name" value="UTP20_C"/>
</dbReference>
<evidence type="ECO:0000256" key="1">
    <source>
        <dbReference type="SAM" id="Coils"/>
    </source>
</evidence>
<evidence type="ECO:0000256" key="2">
    <source>
        <dbReference type="SAM" id="MobiDB-lite"/>
    </source>
</evidence>
<reference evidence="7" key="1">
    <citation type="submission" date="2025-08" db="UniProtKB">
        <authorList>
            <consortium name="RefSeq"/>
        </authorList>
    </citation>
    <scope>IDENTIFICATION</scope>
    <source>
        <tissue evidence="7">Whole Larva</tissue>
    </source>
</reference>
<dbReference type="Proteomes" id="UP000695000">
    <property type="component" value="Unplaced"/>
</dbReference>
<dbReference type="Gene3D" id="1.25.10.10">
    <property type="entry name" value="Leucine-rich Repeat Variant"/>
    <property type="match status" value="3"/>
</dbReference>
<dbReference type="PANTHER" id="PTHR17695">
    <property type="entry name" value="SMALL SUBUNIT PROCESSOME COMPONENT 20 HOMOLOG"/>
    <property type="match status" value="1"/>
</dbReference>
<feature type="domain" description="U3 small nucleolar RNA-associated protein 20 N-terminal" evidence="3">
    <location>
        <begin position="878"/>
        <end position="1499"/>
    </location>
</feature>
<dbReference type="SUPFAM" id="SSF48371">
    <property type="entry name" value="ARM repeat"/>
    <property type="match status" value="2"/>
</dbReference>
<dbReference type="InterPro" id="IPR011989">
    <property type="entry name" value="ARM-like"/>
</dbReference>
<evidence type="ECO:0000259" key="3">
    <source>
        <dbReference type="Pfam" id="PF07539"/>
    </source>
</evidence>
<dbReference type="InterPro" id="IPR016024">
    <property type="entry name" value="ARM-type_fold"/>
</dbReference>
<organism evidence="6 7">
    <name type="scientific">Nicrophorus vespilloides</name>
    <name type="common">Boreal carrion beetle</name>
    <dbReference type="NCBI Taxonomy" id="110193"/>
    <lineage>
        <taxon>Eukaryota</taxon>
        <taxon>Metazoa</taxon>
        <taxon>Ecdysozoa</taxon>
        <taxon>Arthropoda</taxon>
        <taxon>Hexapoda</taxon>
        <taxon>Insecta</taxon>
        <taxon>Pterygota</taxon>
        <taxon>Neoptera</taxon>
        <taxon>Endopterygota</taxon>
        <taxon>Coleoptera</taxon>
        <taxon>Polyphaga</taxon>
        <taxon>Staphyliniformia</taxon>
        <taxon>Silphidae</taxon>
        <taxon>Nicrophorinae</taxon>
        <taxon>Nicrophorus</taxon>
    </lineage>
</organism>
<keyword evidence="1" id="KW-0175">Coiled coil</keyword>
<feature type="region of interest" description="Disordered" evidence="2">
    <location>
        <begin position="1672"/>
        <end position="1691"/>
    </location>
</feature>
<dbReference type="InterPro" id="IPR046523">
    <property type="entry name" value="UTP20_dom"/>
</dbReference>
<dbReference type="InterPro" id="IPR011430">
    <property type="entry name" value="UTP20_N"/>
</dbReference>
<feature type="coiled-coil region" evidence="1">
    <location>
        <begin position="833"/>
        <end position="869"/>
    </location>
</feature>
<dbReference type="InterPro" id="IPR052575">
    <property type="entry name" value="SSU_processome_comp_20"/>
</dbReference>
<name>A0ABM1NHI3_NICVS</name>
<accession>A0ABM1NHI3</accession>
<dbReference type="Pfam" id="PF20416">
    <property type="entry name" value="UTP20"/>
    <property type="match status" value="1"/>
</dbReference>
<keyword evidence="6" id="KW-1185">Reference proteome</keyword>
<dbReference type="Pfam" id="PF07539">
    <property type="entry name" value="UTP20_N"/>
    <property type="match status" value="1"/>
</dbReference>
<proteinExistence type="predicted"/>